<accession>A0ABX1IY71</accession>
<dbReference type="InterPro" id="IPR050109">
    <property type="entry name" value="HTH-type_TetR-like_transc_reg"/>
</dbReference>
<keyword evidence="2 4" id="KW-0238">DNA-binding</keyword>
<dbReference type="SUPFAM" id="SSF46689">
    <property type="entry name" value="Homeodomain-like"/>
    <property type="match status" value="1"/>
</dbReference>
<protein>
    <submittedName>
        <fullName evidence="6">TetR/AcrR family transcriptional regulator</fullName>
    </submittedName>
</protein>
<dbReference type="InterPro" id="IPR009057">
    <property type="entry name" value="Homeodomain-like_sf"/>
</dbReference>
<dbReference type="RefSeq" id="WP_168511988.1">
    <property type="nucleotide sequence ID" value="NZ_JAAXLS010000002.1"/>
</dbReference>
<dbReference type="Pfam" id="PF00440">
    <property type="entry name" value="TetR_N"/>
    <property type="match status" value="1"/>
</dbReference>
<dbReference type="EMBL" id="JAAXLS010000002">
    <property type="protein sequence ID" value="NKQ52274.1"/>
    <property type="molecule type" value="Genomic_DNA"/>
</dbReference>
<keyword evidence="7" id="KW-1185">Reference proteome</keyword>
<evidence type="ECO:0000313" key="7">
    <source>
        <dbReference type="Proteomes" id="UP000715441"/>
    </source>
</evidence>
<dbReference type="PRINTS" id="PR00455">
    <property type="entry name" value="HTHTETR"/>
</dbReference>
<dbReference type="Pfam" id="PF17939">
    <property type="entry name" value="TetR_C_30"/>
    <property type="match status" value="1"/>
</dbReference>
<dbReference type="InterPro" id="IPR001647">
    <property type="entry name" value="HTH_TetR"/>
</dbReference>
<organism evidence="6 7">
    <name type="scientific">Amycolatopsis acididurans</name>
    <dbReference type="NCBI Taxonomy" id="2724524"/>
    <lineage>
        <taxon>Bacteria</taxon>
        <taxon>Bacillati</taxon>
        <taxon>Actinomycetota</taxon>
        <taxon>Actinomycetes</taxon>
        <taxon>Pseudonocardiales</taxon>
        <taxon>Pseudonocardiaceae</taxon>
        <taxon>Amycolatopsis</taxon>
    </lineage>
</organism>
<proteinExistence type="predicted"/>
<dbReference type="InterPro" id="IPR036271">
    <property type="entry name" value="Tet_transcr_reg_TetR-rel_C_sf"/>
</dbReference>
<dbReference type="PROSITE" id="PS50977">
    <property type="entry name" value="HTH_TETR_2"/>
    <property type="match status" value="1"/>
</dbReference>
<evidence type="ECO:0000259" key="5">
    <source>
        <dbReference type="PROSITE" id="PS50977"/>
    </source>
</evidence>
<evidence type="ECO:0000313" key="6">
    <source>
        <dbReference type="EMBL" id="NKQ52274.1"/>
    </source>
</evidence>
<feature type="domain" description="HTH tetR-type" evidence="5">
    <location>
        <begin position="11"/>
        <end position="71"/>
    </location>
</feature>
<dbReference type="InterPro" id="IPR041586">
    <property type="entry name" value="PsrA_TetR_C"/>
</dbReference>
<dbReference type="SUPFAM" id="SSF48498">
    <property type="entry name" value="Tetracyclin repressor-like, C-terminal domain"/>
    <property type="match status" value="1"/>
</dbReference>
<feature type="DNA-binding region" description="H-T-H motif" evidence="4">
    <location>
        <begin position="34"/>
        <end position="53"/>
    </location>
</feature>
<evidence type="ECO:0000256" key="1">
    <source>
        <dbReference type="ARBA" id="ARBA00023015"/>
    </source>
</evidence>
<evidence type="ECO:0000256" key="4">
    <source>
        <dbReference type="PROSITE-ProRule" id="PRU00335"/>
    </source>
</evidence>
<dbReference type="PANTHER" id="PTHR30055">
    <property type="entry name" value="HTH-TYPE TRANSCRIPTIONAL REGULATOR RUTR"/>
    <property type="match status" value="1"/>
</dbReference>
<dbReference type="PANTHER" id="PTHR30055:SF234">
    <property type="entry name" value="HTH-TYPE TRANSCRIPTIONAL REGULATOR BETI"/>
    <property type="match status" value="1"/>
</dbReference>
<evidence type="ECO:0000256" key="3">
    <source>
        <dbReference type="ARBA" id="ARBA00023163"/>
    </source>
</evidence>
<gene>
    <name evidence="6" type="ORF">HFP15_05210</name>
</gene>
<dbReference type="Proteomes" id="UP000715441">
    <property type="component" value="Unassembled WGS sequence"/>
</dbReference>
<comment type="caution">
    <text evidence="6">The sequence shown here is derived from an EMBL/GenBank/DDBJ whole genome shotgun (WGS) entry which is preliminary data.</text>
</comment>
<reference evidence="6 7" key="1">
    <citation type="submission" date="2020-04" db="EMBL/GenBank/DDBJ databases">
        <title>Novel species.</title>
        <authorList>
            <person name="Teo W.F.A."/>
            <person name="Lipun K."/>
            <person name="Srisuk N."/>
            <person name="Duangmal K."/>
        </authorList>
    </citation>
    <scope>NUCLEOTIDE SEQUENCE [LARGE SCALE GENOMIC DNA]</scope>
    <source>
        <strain evidence="6 7">K13G38</strain>
    </source>
</reference>
<evidence type="ECO:0000256" key="2">
    <source>
        <dbReference type="ARBA" id="ARBA00023125"/>
    </source>
</evidence>
<dbReference type="Gene3D" id="1.10.357.10">
    <property type="entry name" value="Tetracycline Repressor, domain 2"/>
    <property type="match status" value="1"/>
</dbReference>
<sequence>MCPAATADSSVDRREQILVAAERLFAEHGYHGTTMRMIAEEAGVKLSLIVYHFKAKLRLYREIFLRRQYVNERRRALLADVDPDAVDALDRIAAAFVDPVVELHDSPDDIWYARLVLREAADPSSQDRGIVRELFDPMAREFIAAIRRAATGRSEDFYRWAYLFAVGALTQSSFDVRLRDLATDGPDAGEKTSNPVKAAYLRAFIRAGWAAEITA</sequence>
<keyword evidence="1" id="KW-0805">Transcription regulation</keyword>
<name>A0ABX1IY71_9PSEU</name>
<keyword evidence="3" id="KW-0804">Transcription</keyword>